<reference evidence="5" key="1">
    <citation type="submission" date="2017-05" db="EMBL/GenBank/DDBJ databases">
        <title>Improved OligoMM genomes.</title>
        <authorList>
            <person name="Garzetti D."/>
        </authorList>
    </citation>
    <scope>NUCLEOTIDE SEQUENCE [LARGE SCALE GENOMIC DNA]</scope>
    <source>
        <strain evidence="5">KB18</strain>
    </source>
</reference>
<name>A0ABN5A3D4_9FIRM</name>
<keyword evidence="2" id="KW-0812">Transmembrane</keyword>
<protein>
    <recommendedName>
        <fullName evidence="3">Cadherin-like beta-sandwich-like domain-containing protein</fullName>
    </recommendedName>
</protein>
<feature type="region of interest" description="Disordered" evidence="1">
    <location>
        <begin position="257"/>
        <end position="337"/>
    </location>
</feature>
<dbReference type="Proteomes" id="UP000196710">
    <property type="component" value="Chromosome"/>
</dbReference>
<dbReference type="EMBL" id="CP021422">
    <property type="protein sequence ID" value="ASB39901.1"/>
    <property type="molecule type" value="Genomic_DNA"/>
</dbReference>
<accession>A0ABN5A3D4</accession>
<dbReference type="InterPro" id="IPR025883">
    <property type="entry name" value="Cadherin-like_domain"/>
</dbReference>
<evidence type="ECO:0000313" key="5">
    <source>
        <dbReference type="Proteomes" id="UP000196710"/>
    </source>
</evidence>
<evidence type="ECO:0000256" key="1">
    <source>
        <dbReference type="SAM" id="MobiDB-lite"/>
    </source>
</evidence>
<proteinExistence type="predicted"/>
<evidence type="ECO:0000259" key="3">
    <source>
        <dbReference type="Pfam" id="PF12733"/>
    </source>
</evidence>
<evidence type="ECO:0000313" key="4">
    <source>
        <dbReference type="EMBL" id="ASB39901.1"/>
    </source>
</evidence>
<keyword evidence="2" id="KW-1133">Transmembrane helix</keyword>
<dbReference type="Gene3D" id="2.60.40.2340">
    <property type="match status" value="1"/>
</dbReference>
<dbReference type="Pfam" id="PF12733">
    <property type="entry name" value="Cadherin-like"/>
    <property type="match status" value="1"/>
</dbReference>
<gene>
    <name evidence="4" type="ORF">ADH66_04090</name>
</gene>
<organism evidence="4 5">
    <name type="scientific">Acutalibacter muris</name>
    <dbReference type="NCBI Taxonomy" id="1796620"/>
    <lineage>
        <taxon>Bacteria</taxon>
        <taxon>Bacillati</taxon>
        <taxon>Bacillota</taxon>
        <taxon>Clostridia</taxon>
        <taxon>Eubacteriales</taxon>
        <taxon>Acutalibacteraceae</taxon>
        <taxon>Acutalibacter</taxon>
    </lineage>
</organism>
<feature type="domain" description="Cadherin-like beta-sandwich-like" evidence="3">
    <location>
        <begin position="185"/>
        <end position="253"/>
    </location>
</feature>
<sequence length="396" mass="41763">MIKCFGTDYGVGPEGGVGVRRIIVLFAALAALWFLPAEGHALGFEVSGSQEGEGLEVQVEYDGTYGRVNACVFRVSFEPGLMDFVGTQEVSGGYLVNTIEGSTLRAVYSSYTDGSGLESVSFEFKARKTADITTTRVEVYVEQVAAQKEVPEIPPVSVEYEERPPASSEAKLLALNPDSGELEPEFSPDITEYEMSVPYSVTEMSFGISASPGARVSVNRRNLGSGGSDTLFRLTVTAEDGVTKQVYTVNVHRGEYIAPTPKPTATPKPSPTPKPTAVPKAEKTAEPDATPKATKTPKPTATPKAAKTPKPTASPKAGSTPAAFAASGPGEAGGADSAPLTEVVTIEREGVSTFDRLAALGGVFAAVLGAAAVGTFVYEKLSRRREEQLKGGRRRK</sequence>
<feature type="compositionally biased region" description="Low complexity" evidence="1">
    <location>
        <begin position="287"/>
        <end position="317"/>
    </location>
</feature>
<feature type="compositionally biased region" description="Pro residues" evidence="1">
    <location>
        <begin position="260"/>
        <end position="276"/>
    </location>
</feature>
<keyword evidence="2" id="KW-0472">Membrane</keyword>
<evidence type="ECO:0000256" key="2">
    <source>
        <dbReference type="SAM" id="Phobius"/>
    </source>
</evidence>
<feature type="transmembrane region" description="Helical" evidence="2">
    <location>
        <begin position="357"/>
        <end position="378"/>
    </location>
</feature>
<keyword evidence="5" id="KW-1185">Reference proteome</keyword>